<sequence length="350" mass="37401">MSSDTPCITRPIAITPGDPCGIGPEIIARAWCDAPDVTQGCFVAGDVQLMRRALGLVQSGPAFPVCEITEPSQALSVPPRCLPVLQVVPTAPVLPWGLVDARAGQLAGEAVLWATRAALRGEVAALVTAPLHKEALHAAGAPYDQYPGHTELLQAEAARHAGLPLAQMPVRMMLANDELRTVLVSIHLSLRDALNAITQERVLQTLRITDASLGRMMGRRPRIAVAGVNPHAGEGGLFGREEIEVLQPCLALARQDGLDVHGPFAPDTVFMRARQQSDGRREFDVVIAMYHDQGLIPVKYLGVEQGVNVTLGLPLVRTSPDHGTAMDVAGQGVADPRSMIEAIRMARQLI</sequence>
<protein>
    <submittedName>
        <fullName evidence="4">4-hydroxythreonine-4-phosphate dehydrogenase PdxA</fullName>
    </submittedName>
</protein>
<keyword evidence="2" id="KW-0560">Oxidoreductase</keyword>
<gene>
    <name evidence="4" type="ORF">H663_008395</name>
</gene>
<dbReference type="GO" id="GO:0051287">
    <property type="term" value="F:NAD binding"/>
    <property type="evidence" value="ECO:0007669"/>
    <property type="project" value="InterPro"/>
</dbReference>
<evidence type="ECO:0000256" key="1">
    <source>
        <dbReference type="ARBA" id="ARBA00022723"/>
    </source>
</evidence>
<organism evidence="4 5">
    <name type="scientific">Limnohabitans planktonicus II-D5</name>
    <dbReference type="NCBI Taxonomy" id="1293045"/>
    <lineage>
        <taxon>Bacteria</taxon>
        <taxon>Pseudomonadati</taxon>
        <taxon>Pseudomonadota</taxon>
        <taxon>Betaproteobacteria</taxon>
        <taxon>Burkholderiales</taxon>
        <taxon>Comamonadaceae</taxon>
        <taxon>Limnohabitans</taxon>
    </lineage>
</organism>
<dbReference type="Gene3D" id="3.40.718.10">
    <property type="entry name" value="Isopropylmalate Dehydrogenase"/>
    <property type="match status" value="1"/>
</dbReference>
<keyword evidence="5" id="KW-1185">Reference proteome</keyword>
<evidence type="ECO:0000256" key="3">
    <source>
        <dbReference type="ARBA" id="ARBA00023027"/>
    </source>
</evidence>
<dbReference type="InterPro" id="IPR005255">
    <property type="entry name" value="PdxA_fam"/>
</dbReference>
<evidence type="ECO:0000313" key="4">
    <source>
        <dbReference type="EMBL" id="PVE43164.1"/>
    </source>
</evidence>
<dbReference type="SUPFAM" id="SSF53659">
    <property type="entry name" value="Isocitrate/Isopropylmalate dehydrogenase-like"/>
    <property type="match status" value="1"/>
</dbReference>
<proteinExistence type="predicted"/>
<dbReference type="PANTHER" id="PTHR30004:SF6">
    <property type="entry name" value="D-THREONATE 4-PHOSPHATE DEHYDROGENASE"/>
    <property type="match status" value="1"/>
</dbReference>
<dbReference type="STRING" id="1293045.H663_07320"/>
<reference evidence="4" key="1">
    <citation type="submission" date="2017-04" db="EMBL/GenBank/DDBJ databases">
        <title>Unexpected and diverse lifestyles within the genus Limnohabitans.</title>
        <authorList>
            <person name="Kasalicky V."/>
            <person name="Mehrshad M."/>
            <person name="Andrei S.-A."/>
            <person name="Salcher M."/>
            <person name="Kratochvilova H."/>
            <person name="Simek K."/>
            <person name="Ghai R."/>
        </authorList>
    </citation>
    <scope>NUCLEOTIDE SEQUENCE [LARGE SCALE GENOMIC DNA]</scope>
    <source>
        <strain evidence="4">II-D5</strain>
    </source>
</reference>
<dbReference type="NCBIfam" id="TIGR00557">
    <property type="entry name" value="pdxA"/>
    <property type="match status" value="1"/>
</dbReference>
<dbReference type="Pfam" id="PF04166">
    <property type="entry name" value="PdxA"/>
    <property type="match status" value="1"/>
</dbReference>
<keyword evidence="3" id="KW-0520">NAD</keyword>
<dbReference type="GO" id="GO:0016491">
    <property type="term" value="F:oxidoreductase activity"/>
    <property type="evidence" value="ECO:0007669"/>
    <property type="project" value="UniProtKB-KW"/>
</dbReference>
<comment type="caution">
    <text evidence="4">The sequence shown here is derived from an EMBL/GenBank/DDBJ whole genome shotgun (WGS) entry which is preliminary data.</text>
</comment>
<dbReference type="EMBL" id="LFYT02000008">
    <property type="protein sequence ID" value="PVE43164.1"/>
    <property type="molecule type" value="Genomic_DNA"/>
</dbReference>
<name>A0A2T7UET6_9BURK</name>
<accession>A0A2T7UET6</accession>
<evidence type="ECO:0000313" key="5">
    <source>
        <dbReference type="Proteomes" id="UP000037507"/>
    </source>
</evidence>
<dbReference type="GO" id="GO:0046872">
    <property type="term" value="F:metal ion binding"/>
    <property type="evidence" value="ECO:0007669"/>
    <property type="project" value="UniProtKB-KW"/>
</dbReference>
<evidence type="ECO:0000256" key="2">
    <source>
        <dbReference type="ARBA" id="ARBA00023002"/>
    </source>
</evidence>
<dbReference type="Proteomes" id="UP000037507">
    <property type="component" value="Unassembled WGS sequence"/>
</dbReference>
<keyword evidence="1" id="KW-0479">Metal-binding</keyword>
<dbReference type="PANTHER" id="PTHR30004">
    <property type="entry name" value="4-HYDROXYTHREONINE-4-PHOSPHATE DEHYDROGENASE"/>
    <property type="match status" value="1"/>
</dbReference>
<dbReference type="OrthoDB" id="9801783at2"/>
<dbReference type="AlphaFoldDB" id="A0A2T7UET6"/>